<dbReference type="CDD" id="cd00982">
    <property type="entry name" value="gltB_C"/>
    <property type="match status" value="1"/>
</dbReference>
<dbReference type="InterPro" id="IPR002932">
    <property type="entry name" value="Glu_synthdom"/>
</dbReference>
<dbReference type="Proteomes" id="UP000534294">
    <property type="component" value="Unassembled WGS sequence"/>
</dbReference>
<dbReference type="Pfam" id="PF04898">
    <property type="entry name" value="Glu_syn_central"/>
    <property type="match status" value="1"/>
</dbReference>
<evidence type="ECO:0000256" key="1">
    <source>
        <dbReference type="ARBA" id="ARBA00001917"/>
    </source>
</evidence>
<dbReference type="GO" id="GO:0004355">
    <property type="term" value="F:glutamate synthase (NADPH) activity"/>
    <property type="evidence" value="ECO:0007669"/>
    <property type="project" value="UniProtKB-EC"/>
</dbReference>
<dbReference type="GO" id="GO:0006537">
    <property type="term" value="P:glutamate biosynthetic process"/>
    <property type="evidence" value="ECO:0007669"/>
    <property type="project" value="UniProtKB-KW"/>
</dbReference>
<evidence type="ECO:0000313" key="22">
    <source>
        <dbReference type="EMBL" id="MBB5035989.1"/>
    </source>
</evidence>
<dbReference type="SUPFAM" id="SSF69336">
    <property type="entry name" value="Alpha subunit of glutamate synthase, C-terminal domain"/>
    <property type="match status" value="1"/>
</dbReference>
<accession>A0A7W8DMZ0</accession>
<dbReference type="PROSITE" id="PS51278">
    <property type="entry name" value="GATASE_TYPE_2"/>
    <property type="match status" value="1"/>
</dbReference>
<evidence type="ECO:0000256" key="16">
    <source>
        <dbReference type="ARBA" id="ARBA00023291"/>
    </source>
</evidence>
<keyword evidence="9" id="KW-0479">Metal-binding</keyword>
<evidence type="ECO:0000256" key="6">
    <source>
        <dbReference type="ARBA" id="ARBA00022605"/>
    </source>
</evidence>
<evidence type="ECO:0000256" key="9">
    <source>
        <dbReference type="ARBA" id="ARBA00022723"/>
    </source>
</evidence>
<dbReference type="PANTHER" id="PTHR11938:SF133">
    <property type="entry name" value="GLUTAMATE SYNTHASE (NADH)"/>
    <property type="match status" value="1"/>
</dbReference>
<dbReference type="InterPro" id="IPR013785">
    <property type="entry name" value="Aldolase_TIM"/>
</dbReference>
<evidence type="ECO:0000256" key="12">
    <source>
        <dbReference type="ARBA" id="ARBA00023002"/>
    </source>
</evidence>
<dbReference type="Gene3D" id="3.20.20.70">
    <property type="entry name" value="Aldolase class I"/>
    <property type="match status" value="2"/>
</dbReference>
<keyword evidence="7" id="KW-0285">Flavoprotein</keyword>
<keyword evidence="11" id="KW-0315">Glutamine amidotransferase</keyword>
<evidence type="ECO:0000256" key="20">
    <source>
        <dbReference type="ARBA" id="ARBA00079921"/>
    </source>
</evidence>
<evidence type="ECO:0000256" key="10">
    <source>
        <dbReference type="ARBA" id="ARBA00022827"/>
    </source>
</evidence>
<comment type="cofactor">
    <cofactor evidence="3">
        <name>FAD</name>
        <dbReference type="ChEBI" id="CHEBI:57692"/>
    </cofactor>
</comment>
<evidence type="ECO:0000256" key="19">
    <source>
        <dbReference type="ARBA" id="ARBA00072108"/>
    </source>
</evidence>
<evidence type="ECO:0000256" key="5">
    <source>
        <dbReference type="ARBA" id="ARBA00012079"/>
    </source>
</evidence>
<dbReference type="GO" id="GO:0019676">
    <property type="term" value="P:ammonia assimilation cycle"/>
    <property type="evidence" value="ECO:0007669"/>
    <property type="project" value="TreeGrafter"/>
</dbReference>
<evidence type="ECO:0000256" key="18">
    <source>
        <dbReference type="ARBA" id="ARBA00048151"/>
    </source>
</evidence>
<dbReference type="CDD" id="cd02808">
    <property type="entry name" value="GltS_FMN"/>
    <property type="match status" value="1"/>
</dbReference>
<keyword evidence="14" id="KW-0411">Iron-sulfur</keyword>
<keyword evidence="16" id="KW-0003">3Fe-4S</keyword>
<dbReference type="FunFam" id="2.160.20.60:FF:000001">
    <property type="entry name" value="Glutamate synthase, large subunit"/>
    <property type="match status" value="1"/>
</dbReference>
<organism evidence="22 23">
    <name type="scientific">Prosthecobacter dejongeii</name>
    <dbReference type="NCBI Taxonomy" id="48465"/>
    <lineage>
        <taxon>Bacteria</taxon>
        <taxon>Pseudomonadati</taxon>
        <taxon>Verrucomicrobiota</taxon>
        <taxon>Verrucomicrobiia</taxon>
        <taxon>Verrucomicrobiales</taxon>
        <taxon>Verrucomicrobiaceae</taxon>
        <taxon>Prosthecobacter</taxon>
    </lineage>
</organism>
<comment type="catalytic activity">
    <reaction evidence="18">
        <text>2 L-glutamate + NADP(+) = L-glutamine + 2-oxoglutarate + NADPH + H(+)</text>
        <dbReference type="Rhea" id="RHEA:15501"/>
        <dbReference type="ChEBI" id="CHEBI:15378"/>
        <dbReference type="ChEBI" id="CHEBI:16810"/>
        <dbReference type="ChEBI" id="CHEBI:29985"/>
        <dbReference type="ChEBI" id="CHEBI:57783"/>
        <dbReference type="ChEBI" id="CHEBI:58349"/>
        <dbReference type="ChEBI" id="CHEBI:58359"/>
        <dbReference type="EC" id="1.4.1.13"/>
    </reaction>
</comment>
<dbReference type="GO" id="GO:0051538">
    <property type="term" value="F:3 iron, 4 sulfur cluster binding"/>
    <property type="evidence" value="ECO:0007669"/>
    <property type="project" value="UniProtKB-KW"/>
</dbReference>
<dbReference type="PANTHER" id="PTHR11938">
    <property type="entry name" value="FAD NADPH DEHYDROGENASE/OXIDOREDUCTASE"/>
    <property type="match status" value="1"/>
</dbReference>
<evidence type="ECO:0000256" key="2">
    <source>
        <dbReference type="ARBA" id="ARBA00001927"/>
    </source>
</evidence>
<dbReference type="InterPro" id="IPR002489">
    <property type="entry name" value="Glu_synth_asu_C"/>
</dbReference>
<dbReference type="Gene3D" id="2.160.20.60">
    <property type="entry name" value="Glutamate synthase, alpha subunit, C-terminal domain"/>
    <property type="match status" value="1"/>
</dbReference>
<evidence type="ECO:0000256" key="15">
    <source>
        <dbReference type="ARBA" id="ARBA00023164"/>
    </source>
</evidence>
<gene>
    <name evidence="22" type="ORF">HNQ64_000223</name>
</gene>
<dbReference type="Gene3D" id="3.60.20.10">
    <property type="entry name" value="Glutamine Phosphoribosylpyrophosphate, subunit 1, domain 1"/>
    <property type="match status" value="1"/>
</dbReference>
<evidence type="ECO:0000256" key="11">
    <source>
        <dbReference type="ARBA" id="ARBA00022962"/>
    </source>
</evidence>
<dbReference type="FunFam" id="3.20.20.70:FF:000031">
    <property type="entry name" value="Glutamate synthase 1 [NADH]"/>
    <property type="match status" value="1"/>
</dbReference>
<dbReference type="InterPro" id="IPR017932">
    <property type="entry name" value="GATase_2_dom"/>
</dbReference>
<dbReference type="NCBIfam" id="NF008730">
    <property type="entry name" value="PRK11750.1"/>
    <property type="match status" value="1"/>
</dbReference>
<dbReference type="SUPFAM" id="SSF51395">
    <property type="entry name" value="FMN-linked oxidoreductases"/>
    <property type="match status" value="1"/>
</dbReference>
<evidence type="ECO:0000256" key="14">
    <source>
        <dbReference type="ARBA" id="ARBA00023014"/>
    </source>
</evidence>
<evidence type="ECO:0000313" key="23">
    <source>
        <dbReference type="Proteomes" id="UP000534294"/>
    </source>
</evidence>
<dbReference type="EMBL" id="JACHIF010000001">
    <property type="protein sequence ID" value="MBB5035989.1"/>
    <property type="molecule type" value="Genomic_DNA"/>
</dbReference>
<keyword evidence="10" id="KW-0274">FAD</keyword>
<keyword evidence="12 22" id="KW-0560">Oxidoreductase</keyword>
<evidence type="ECO:0000256" key="3">
    <source>
        <dbReference type="ARBA" id="ARBA00001974"/>
    </source>
</evidence>
<keyword evidence="6" id="KW-0028">Amino-acid biosynthesis</keyword>
<dbReference type="InterPro" id="IPR036485">
    <property type="entry name" value="Glu_synth_asu_C_sf"/>
</dbReference>
<dbReference type="InterPro" id="IPR029055">
    <property type="entry name" value="Ntn_hydrolases_N"/>
</dbReference>
<evidence type="ECO:0000256" key="7">
    <source>
        <dbReference type="ARBA" id="ARBA00022630"/>
    </source>
</evidence>
<protein>
    <recommendedName>
        <fullName evidence="19">Glutamate synthase [NADPH] large chain</fullName>
        <ecNumber evidence="5">1.4.1.13</ecNumber>
    </recommendedName>
    <alternativeName>
        <fullName evidence="20">Glutamate synthase subunit alpha</fullName>
    </alternativeName>
</protein>
<sequence length="1527" mass="167554">MKYPFYDQDIPNEGSLHLMDMERDACGVGFVANIHGKRSRDILDKAICGVCSVQHRGAVDADRVTGDGAGVLTQIPHKVLLPEVEKMGHKLEHPMDLAVGVFFLPHDQTERLKIQLVAEGILRNRDIKVLGWRDVPVNPNELGEKARRTMPFIQHLFMERPEAMDDNSFERQLYLVRRELRIKAKEAKLSEFYIASMSHRTIVYKALLLPSSLEKFYTDLQSDDYDTSMALFHQRFSTNTFPTWALSHPFRMLAHNGEINTVRGNRNWLSSRASDFENEVWDSEEWLLKDLVDANSSDSASLDQALELLVLSGRSLTHAMGMLVPSAYGIDPTTSSELKAFYEYHECFSEPWDGPAAMVLTDGLSVVASLDRNGLRPSRWKLTEDGVFALGSEVGIIHIDDAKVIKKGRLAPGEMLEVDILKGKVRFNDEIKSALAQQQPYGEWLNNRKNLTVQTPQAPKEVLDILPLSQRQAAYGWTKEEIDFSLVPMLQKGEEGIYSMGDDASLSILSTRPRLLTTYFKQLFAQVTNPPIDPIRERAVMSLDVVLGWQRNWLGETPEHASVVHLTSPFLFESELADIKALPDFPHRVLDATWPISEGAAGMKKALDRLCYEAEAAVNDEVRILILSDRGLDENRAAIPALLATGAVHHHLNRKQVRMRLSLVIETGEARDTHQMACLFGFGASAVCPYLTFDTIQEVLENDKTARKPALEGVDYAKALYNFRKGLEKGVLKIMSKMGISVLSSYTGAQIFEAVGIGSEVMKYAFTGTPSQIEGIGFNEIAEEALARHALGFGQPVPSPEAAASNVDLGDPGYYRPRQKGEMHAITGPVIKNFHTFVKTGSAEDYSSYVAAQLQNSPVALKDLLEFVPSSDGPIPIDEVESIEDIRVRFTTAAMSLGAISPEAHEALAIAMNRIGGKSDSGEGGEDPKRFKPYENGDWANSKIKQVASGRFGVTAEYLANAWELEIKMAQGAKPGEGGQLPAMKVNRMIARLRNTTPGVMLISPPPHHDIYSIEDLAQLIHDLKEANPRARVCVKLVAESGVGTVAAGVAKANADIILVSGHDGGTGASPLSSIKHAGLPWELGLAEAQQVLMLNGLRERVTLRTDGGLRNGRDIAIAAMLGAEEFNFGTIALIALGCVYVRQCHLNNCPVGVATTDPKFRARFKGKPEHVVNFFNGVAQEVREIMAQLGVARMNDLIGRPEFLRQREVPGHKKANMIDLSRVLKDVGKDLHQDVPRTCQMNQNDGLDQHPLDDRIIQDAQFAISDKLKVKPLRYKVKNTFRNIGTKLSGEIAFHHGNHGLPDGSVDITVEGSAGQSFGTFLCGGVKLTMIGEANDYVGKGLCGGEIIIRPSPKLNPACKTWENSIMGNTVMYGATSGRLYAAGRAGERFCVRNSGATAVVEGIGDHGCEYMTGGVVAVLGTFGKNFGAGMSGGVAYLLDDTNAFGQLHNSEMIKGDAVTDPEDINQLQKLISDHFEKTESLRAKDILDNWATYLPQFVKVTSKAEPVQVPAEEELPVIEGTPANA</sequence>
<dbReference type="Pfam" id="PF01645">
    <property type="entry name" value="Glu_synthase"/>
    <property type="match status" value="1"/>
</dbReference>
<dbReference type="RefSeq" id="WP_184204436.1">
    <property type="nucleotide sequence ID" value="NZ_JACHIF010000001.1"/>
</dbReference>
<dbReference type="Pfam" id="PF01493">
    <property type="entry name" value="GXGXG"/>
    <property type="match status" value="1"/>
</dbReference>
<keyword evidence="8" id="KW-0288">FMN</keyword>
<name>A0A7W8DMZ0_9BACT</name>
<evidence type="ECO:0000259" key="21">
    <source>
        <dbReference type="PROSITE" id="PS51278"/>
    </source>
</evidence>
<comment type="cofactor">
    <cofactor evidence="2">
        <name>[3Fe-4S] cluster</name>
        <dbReference type="ChEBI" id="CHEBI:21137"/>
    </cofactor>
</comment>
<keyword evidence="23" id="KW-1185">Reference proteome</keyword>
<comment type="pathway">
    <text evidence="17">Amino-acid biosynthesis; L-glutamate biosynthesis via GLT pathway; L-glutamate from 2-oxoglutarate and L-glutamine (NADP(+) route): step 1/1.</text>
</comment>
<reference evidence="22 23" key="1">
    <citation type="submission" date="2020-08" db="EMBL/GenBank/DDBJ databases">
        <title>Genomic Encyclopedia of Type Strains, Phase IV (KMG-IV): sequencing the most valuable type-strain genomes for metagenomic binning, comparative biology and taxonomic classification.</title>
        <authorList>
            <person name="Goeker M."/>
        </authorList>
    </citation>
    <scope>NUCLEOTIDE SEQUENCE [LARGE SCALE GENOMIC DNA]</scope>
    <source>
        <strain evidence="22 23">DSM 12251</strain>
    </source>
</reference>
<comment type="similarity">
    <text evidence="4">Belongs to the glutamate synthase family.</text>
</comment>
<dbReference type="Pfam" id="PF00310">
    <property type="entry name" value="GATase_2"/>
    <property type="match status" value="1"/>
</dbReference>
<dbReference type="FunFam" id="3.60.20.10:FF:000001">
    <property type="entry name" value="Glutamate synthase, large subunit"/>
    <property type="match status" value="1"/>
</dbReference>
<keyword evidence="15" id="KW-0314">Glutamate biosynthesis</keyword>
<dbReference type="InterPro" id="IPR050711">
    <property type="entry name" value="ET-N_metabolism_enzyme"/>
</dbReference>
<dbReference type="EC" id="1.4.1.13" evidence="5"/>
<keyword evidence="13" id="KW-0408">Iron</keyword>
<comment type="cofactor">
    <cofactor evidence="1">
        <name>FMN</name>
        <dbReference type="ChEBI" id="CHEBI:58210"/>
    </cofactor>
</comment>
<evidence type="ECO:0000256" key="17">
    <source>
        <dbReference type="ARBA" id="ARBA00037898"/>
    </source>
</evidence>
<dbReference type="SUPFAM" id="SSF56235">
    <property type="entry name" value="N-terminal nucleophile aminohydrolases (Ntn hydrolases)"/>
    <property type="match status" value="1"/>
</dbReference>
<proteinExistence type="inferred from homology"/>
<evidence type="ECO:0000256" key="13">
    <source>
        <dbReference type="ARBA" id="ARBA00023004"/>
    </source>
</evidence>
<dbReference type="InterPro" id="IPR006982">
    <property type="entry name" value="Glu_synth_centr_N"/>
</dbReference>
<evidence type="ECO:0000256" key="4">
    <source>
        <dbReference type="ARBA" id="ARBA00009716"/>
    </source>
</evidence>
<comment type="caution">
    <text evidence="22">The sequence shown here is derived from an EMBL/GenBank/DDBJ whole genome shotgun (WGS) entry which is preliminary data.</text>
</comment>
<dbReference type="GO" id="GO:0046872">
    <property type="term" value="F:metal ion binding"/>
    <property type="evidence" value="ECO:0007669"/>
    <property type="project" value="UniProtKB-KW"/>
</dbReference>
<dbReference type="CDD" id="cd00713">
    <property type="entry name" value="GltS"/>
    <property type="match status" value="1"/>
</dbReference>
<feature type="domain" description="Glutamine amidotransferase type-2" evidence="21">
    <location>
        <begin position="26"/>
        <end position="421"/>
    </location>
</feature>
<evidence type="ECO:0000256" key="8">
    <source>
        <dbReference type="ARBA" id="ARBA00022643"/>
    </source>
</evidence>